<dbReference type="Pfam" id="PF08899">
    <property type="entry name" value="DUF1844"/>
    <property type="match status" value="1"/>
</dbReference>
<dbReference type="Proteomes" id="UP001180616">
    <property type="component" value="Chromosome"/>
</dbReference>
<keyword evidence="3" id="KW-1185">Reference proteome</keyword>
<reference evidence="2" key="1">
    <citation type="submission" date="2023-09" db="EMBL/GenBank/DDBJ databases">
        <authorList>
            <consortium name="CW5 consortium"/>
            <person name="Lu C.-W."/>
        </authorList>
    </citation>
    <scope>NUCLEOTIDE SEQUENCE</scope>
    <source>
        <strain evidence="2">KPS</strain>
    </source>
</reference>
<dbReference type="InterPro" id="IPR014995">
    <property type="entry name" value="DUF1844"/>
</dbReference>
<evidence type="ECO:0000256" key="1">
    <source>
        <dbReference type="SAM" id="MobiDB-lite"/>
    </source>
</evidence>
<evidence type="ECO:0000313" key="3">
    <source>
        <dbReference type="Proteomes" id="UP001180616"/>
    </source>
</evidence>
<sequence length="111" mass="11887">MTDNERTGCGCAAGGDKDSGKGGAQDGAPQMPQVTFSTFILSLASSALVQLGEVPDPDTGRTSENLLMAKHTIDVLTMLQEKTRGCADADEARLLEGVLYELRMKYVVHRK</sequence>
<feature type="region of interest" description="Disordered" evidence="1">
    <location>
        <begin position="1"/>
        <end position="30"/>
    </location>
</feature>
<evidence type="ECO:0000313" key="2">
    <source>
        <dbReference type="EMBL" id="WMW63986.1"/>
    </source>
</evidence>
<name>A0ABY9QWT3_9BACT</name>
<dbReference type="RefSeq" id="WP_309540110.1">
    <property type="nucleotide sequence ID" value="NZ_CP133659.1"/>
</dbReference>
<protein>
    <submittedName>
        <fullName evidence="2">DUF1844 domain-containing protein</fullName>
    </submittedName>
</protein>
<proteinExistence type="predicted"/>
<accession>A0ABY9QWT3</accession>
<dbReference type="EMBL" id="CP133659">
    <property type="protein sequence ID" value="WMW63986.1"/>
    <property type="molecule type" value="Genomic_DNA"/>
</dbReference>
<organism evidence="2 3">
    <name type="scientific">Nitratidesulfovibrio liaohensis</name>
    <dbReference type="NCBI Taxonomy" id="2604158"/>
    <lineage>
        <taxon>Bacteria</taxon>
        <taxon>Pseudomonadati</taxon>
        <taxon>Thermodesulfobacteriota</taxon>
        <taxon>Desulfovibrionia</taxon>
        <taxon>Desulfovibrionales</taxon>
        <taxon>Desulfovibrionaceae</taxon>
        <taxon>Nitratidesulfovibrio</taxon>
    </lineage>
</organism>
<gene>
    <name evidence="2" type="ORF">KPS_001959</name>
</gene>